<dbReference type="RefSeq" id="WP_183009796.1">
    <property type="nucleotide sequence ID" value="NZ_JABEQP010000011.1"/>
</dbReference>
<proteinExistence type="predicted"/>
<dbReference type="Proteomes" id="UP000530320">
    <property type="component" value="Unassembled WGS sequence"/>
</dbReference>
<reference evidence="1 2" key="1">
    <citation type="submission" date="2020-04" db="EMBL/GenBank/DDBJ databases">
        <title>Description of novel Gluconacetobacter.</title>
        <authorList>
            <person name="Sombolestani A."/>
        </authorList>
    </citation>
    <scope>NUCLEOTIDE SEQUENCE [LARGE SCALE GENOMIC DNA]</scope>
    <source>
        <strain evidence="1 2">LMG 22058</strain>
    </source>
</reference>
<comment type="caution">
    <text evidence="1">The sequence shown here is derived from an EMBL/GenBank/DDBJ whole genome shotgun (WGS) entry which is preliminary data.</text>
</comment>
<protein>
    <submittedName>
        <fullName evidence="1">Uncharacterized protein</fullName>
    </submittedName>
</protein>
<gene>
    <name evidence="1" type="ORF">HLH44_14775</name>
</gene>
<dbReference type="AlphaFoldDB" id="A0A7W4K1K6"/>
<sequence>MSAFYTNLLVRKIDMEFIAVGARKKNVITSSDWAESTIRSEPDEVDAFLASIDASRNQFLLAGQRALHAKTNATPFHAKNAKGTFVFHEAIPQLRFLFVGENWTPRTINGVEYIENKNKKIRIAYSSVDVCGLREVSPKPCSEKGAGVERALNGGLFSNLPTYTKEEDVIKKREYTIYYALMDDKGNMELSRPVVSNKTFSSYPERNFLGSCEDGVEENYNLEGDTVSDFDPQVTRK</sequence>
<dbReference type="EMBL" id="JABEQP010000011">
    <property type="protein sequence ID" value="MBB2198704.1"/>
    <property type="molecule type" value="Genomic_DNA"/>
</dbReference>
<evidence type="ECO:0000313" key="1">
    <source>
        <dbReference type="EMBL" id="MBB2198704.1"/>
    </source>
</evidence>
<evidence type="ECO:0000313" key="2">
    <source>
        <dbReference type="Proteomes" id="UP000530320"/>
    </source>
</evidence>
<organism evidence="1 2">
    <name type="scientific">Gluconacetobacter dulcium</name>
    <dbReference type="NCBI Taxonomy" id="2729096"/>
    <lineage>
        <taxon>Bacteria</taxon>
        <taxon>Pseudomonadati</taxon>
        <taxon>Pseudomonadota</taxon>
        <taxon>Alphaproteobacteria</taxon>
        <taxon>Acetobacterales</taxon>
        <taxon>Acetobacteraceae</taxon>
        <taxon>Gluconacetobacter</taxon>
    </lineage>
</organism>
<accession>A0A7W4K1K6</accession>
<name>A0A7W4K1K6_9PROT</name>